<protein>
    <submittedName>
        <fullName evidence="2">Uncharacterized protein</fullName>
    </submittedName>
</protein>
<evidence type="ECO:0000313" key="2">
    <source>
        <dbReference type="EMBL" id="MBY75303.1"/>
    </source>
</evidence>
<dbReference type="AlphaFoldDB" id="A0A2S2QC60"/>
<evidence type="ECO:0000256" key="1">
    <source>
        <dbReference type="SAM" id="MobiDB-lite"/>
    </source>
</evidence>
<accession>A0A2S2QC60</accession>
<organism evidence="2">
    <name type="scientific">Sipha flava</name>
    <name type="common">yellow sugarcane aphid</name>
    <dbReference type="NCBI Taxonomy" id="143950"/>
    <lineage>
        <taxon>Eukaryota</taxon>
        <taxon>Metazoa</taxon>
        <taxon>Ecdysozoa</taxon>
        <taxon>Arthropoda</taxon>
        <taxon>Hexapoda</taxon>
        <taxon>Insecta</taxon>
        <taxon>Pterygota</taxon>
        <taxon>Neoptera</taxon>
        <taxon>Paraneoptera</taxon>
        <taxon>Hemiptera</taxon>
        <taxon>Sternorrhyncha</taxon>
        <taxon>Aphidomorpha</taxon>
        <taxon>Aphidoidea</taxon>
        <taxon>Aphididae</taxon>
        <taxon>Sipha</taxon>
    </lineage>
</organism>
<feature type="region of interest" description="Disordered" evidence="1">
    <location>
        <begin position="52"/>
        <end position="74"/>
    </location>
</feature>
<sequence>MRLLYSGIMSNRHKTPRVLANDSQKRKLQAERIKKFKETLAKTPKLTNFFTSSNKEEIPQDSKKTVGNSTVDGDLVNSVQDHSEAKVSSSNGIQFSIIESELRDEARFCGHKNDKGLWPSNITKGMIEYWAKKGSTEL</sequence>
<feature type="compositionally biased region" description="Basic and acidic residues" evidence="1">
    <location>
        <begin position="54"/>
        <end position="64"/>
    </location>
</feature>
<proteinExistence type="predicted"/>
<reference evidence="2" key="1">
    <citation type="submission" date="2018-04" db="EMBL/GenBank/DDBJ databases">
        <title>Transcriptome assembly of Sipha flava.</title>
        <authorList>
            <person name="Scully E.D."/>
            <person name="Geib S.M."/>
            <person name="Palmer N.A."/>
            <person name="Koch K."/>
            <person name="Bradshaw J."/>
            <person name="Heng-Moss T."/>
            <person name="Sarath G."/>
        </authorList>
    </citation>
    <scope>NUCLEOTIDE SEQUENCE</scope>
</reference>
<dbReference type="EMBL" id="GGMS01006100">
    <property type="protein sequence ID" value="MBY75303.1"/>
    <property type="molecule type" value="Transcribed_RNA"/>
</dbReference>
<gene>
    <name evidence="2" type="ORF">g.30364</name>
</gene>
<name>A0A2S2QC60_9HEMI</name>